<dbReference type="PANTHER" id="PTHR15503">
    <property type="entry name" value="LDOC1 RELATED"/>
    <property type="match status" value="1"/>
</dbReference>
<dbReference type="SUPFAM" id="SSF50630">
    <property type="entry name" value="Acid proteases"/>
    <property type="match status" value="1"/>
</dbReference>
<reference evidence="1 2" key="1">
    <citation type="journal article" date="2017" name="Nature">
        <title>The Apostasia genome and the evolution of orchids.</title>
        <authorList>
            <person name="Zhang G.Q."/>
            <person name="Liu K.W."/>
            <person name="Li Z."/>
            <person name="Lohaus R."/>
            <person name="Hsiao Y.Y."/>
            <person name="Niu S.C."/>
            <person name="Wang J.Y."/>
            <person name="Lin Y.C."/>
            <person name="Xu Q."/>
            <person name="Chen L.J."/>
            <person name="Yoshida K."/>
            <person name="Fujiwara S."/>
            <person name="Wang Z.W."/>
            <person name="Zhang Y.Q."/>
            <person name="Mitsuda N."/>
            <person name="Wang M."/>
            <person name="Liu G.H."/>
            <person name="Pecoraro L."/>
            <person name="Huang H.X."/>
            <person name="Xiao X.J."/>
            <person name="Lin M."/>
            <person name="Wu X.Y."/>
            <person name="Wu W.L."/>
            <person name="Chen Y.Y."/>
            <person name="Chang S.B."/>
            <person name="Sakamoto S."/>
            <person name="Ohme-Takagi M."/>
            <person name="Yagi M."/>
            <person name="Zeng S.J."/>
            <person name="Shen C.Y."/>
            <person name="Yeh C.M."/>
            <person name="Luo Y.B."/>
            <person name="Tsai W.C."/>
            <person name="Van de Peer Y."/>
            <person name="Liu Z.J."/>
        </authorList>
    </citation>
    <scope>NUCLEOTIDE SEQUENCE [LARGE SCALE GENOMIC DNA]</scope>
    <source>
        <strain evidence="2">cv. Shenzhen</strain>
        <tissue evidence="1">Stem</tissue>
    </source>
</reference>
<name>A0A2I0AKL4_9ASPA</name>
<dbReference type="CDD" id="cd00303">
    <property type="entry name" value="retropepsin_like"/>
    <property type="match status" value="1"/>
</dbReference>
<organism evidence="1 2">
    <name type="scientific">Apostasia shenzhenica</name>
    <dbReference type="NCBI Taxonomy" id="1088818"/>
    <lineage>
        <taxon>Eukaryota</taxon>
        <taxon>Viridiplantae</taxon>
        <taxon>Streptophyta</taxon>
        <taxon>Embryophyta</taxon>
        <taxon>Tracheophyta</taxon>
        <taxon>Spermatophyta</taxon>
        <taxon>Magnoliopsida</taxon>
        <taxon>Liliopsida</taxon>
        <taxon>Asparagales</taxon>
        <taxon>Orchidaceae</taxon>
        <taxon>Apostasioideae</taxon>
        <taxon>Apostasia</taxon>
    </lineage>
</organism>
<protein>
    <submittedName>
        <fullName evidence="1">Uncharacterized protein</fullName>
    </submittedName>
</protein>
<proteinExistence type="predicted"/>
<accession>A0A2I0AKL4</accession>
<evidence type="ECO:0000313" key="2">
    <source>
        <dbReference type="Proteomes" id="UP000236161"/>
    </source>
</evidence>
<dbReference type="Gene3D" id="2.40.70.10">
    <property type="entry name" value="Acid Proteases"/>
    <property type="match status" value="1"/>
</dbReference>
<gene>
    <name evidence="1" type="ORF">AXF42_Ash015572</name>
</gene>
<keyword evidence="2" id="KW-1185">Reference proteome</keyword>
<dbReference type="InterPro" id="IPR021109">
    <property type="entry name" value="Peptidase_aspartic_dom_sf"/>
</dbReference>
<dbReference type="Pfam" id="PF08284">
    <property type="entry name" value="RVP_2"/>
    <property type="match status" value="1"/>
</dbReference>
<dbReference type="EMBL" id="KZ451975">
    <property type="protein sequence ID" value="PKA56087.1"/>
    <property type="molecule type" value="Genomic_DNA"/>
</dbReference>
<dbReference type="AlphaFoldDB" id="A0A2I0AKL4"/>
<dbReference type="InterPro" id="IPR032567">
    <property type="entry name" value="RTL1-rel"/>
</dbReference>
<dbReference type="PANTHER" id="PTHR15503:SF22">
    <property type="entry name" value="TRANSPOSON TY3-I GAG POLYPROTEIN"/>
    <property type="match status" value="1"/>
</dbReference>
<dbReference type="Proteomes" id="UP000236161">
    <property type="component" value="Unassembled WGS sequence"/>
</dbReference>
<sequence length="224" mass="25078">MSNNLPPLLPTPTQPVINKTVNQNLRSFPIKDAVGTVLSQNYIDERRATGLFYKCDEKYSFGHKCKNQLYLIQSNEEEADELEDVSEDLDVPEVVPEKEEVEGPQISLQALTGLSSFNTMVVEGMIKKKSIFILVDSGSTHNFVDPELAKATQCELEEITNFQVTLATGARYEVTQLAKEVVWKVQGHIFKADMMILPLGNYDVVLGVQWLTTLGPVSWNSLKL</sequence>
<dbReference type="OrthoDB" id="696591at2759"/>
<evidence type="ECO:0000313" key="1">
    <source>
        <dbReference type="EMBL" id="PKA56087.1"/>
    </source>
</evidence>